<accession>A0AAV3TYR4</accession>
<dbReference type="InterPro" id="IPR014718">
    <property type="entry name" value="GH-type_carb-bd"/>
</dbReference>
<reference evidence="3" key="1">
    <citation type="journal article" date="2019" name="Int. J. Syst. Evol. Microbiol.">
        <title>The Global Catalogue of Microorganisms (GCM) 10K type strain sequencing project: providing services to taxonomists for standard genome sequencing and annotation.</title>
        <authorList>
            <consortium name="The Broad Institute Genomics Platform"/>
            <consortium name="The Broad Institute Genome Sequencing Center for Infectious Disease"/>
            <person name="Wu L."/>
            <person name="Ma J."/>
        </authorList>
    </citation>
    <scope>NUCLEOTIDE SEQUENCE [LARGE SCALE GENOMIC DNA]</scope>
    <source>
        <strain evidence="3">JCM 19134</strain>
    </source>
</reference>
<organism evidence="2 3">
    <name type="scientific">Halioxenophilus aromaticivorans</name>
    <dbReference type="NCBI Taxonomy" id="1306992"/>
    <lineage>
        <taxon>Bacteria</taxon>
        <taxon>Pseudomonadati</taxon>
        <taxon>Pseudomonadota</taxon>
        <taxon>Gammaproteobacteria</taxon>
        <taxon>Alteromonadales</taxon>
        <taxon>Alteromonadaceae</taxon>
        <taxon>Halioxenophilus</taxon>
    </lineage>
</organism>
<dbReference type="PANTHER" id="PTHR10091:SF0">
    <property type="entry name" value="GALACTOSE MUTAROTASE"/>
    <property type="match status" value="1"/>
</dbReference>
<dbReference type="GO" id="GO:0004034">
    <property type="term" value="F:aldose 1-epimerase activity"/>
    <property type="evidence" value="ECO:0007669"/>
    <property type="project" value="TreeGrafter"/>
</dbReference>
<dbReference type="InterPro" id="IPR011013">
    <property type="entry name" value="Gal_mutarotase_sf_dom"/>
</dbReference>
<dbReference type="Gene3D" id="2.70.98.10">
    <property type="match status" value="1"/>
</dbReference>
<evidence type="ECO:0000313" key="2">
    <source>
        <dbReference type="EMBL" id="GAA4932443.1"/>
    </source>
</evidence>
<dbReference type="PANTHER" id="PTHR10091">
    <property type="entry name" value="ALDOSE-1-EPIMERASE"/>
    <property type="match status" value="1"/>
</dbReference>
<gene>
    <name evidence="2" type="ORF">GCM10025791_06220</name>
</gene>
<dbReference type="Proteomes" id="UP001409585">
    <property type="component" value="Unassembled WGS sequence"/>
</dbReference>
<evidence type="ECO:0000313" key="3">
    <source>
        <dbReference type="Proteomes" id="UP001409585"/>
    </source>
</evidence>
<sequence>MNHMMEIPANYITPVDKDLIPTGELQPVARTPFDFTKGKIIGQDIEHNDKQLQYGQGYDHTWIINLENTGTLKPAAKVVEPGSGRILEVFTTSPGMQFYSGNFLDGSTSGKGLPHNQRTAFCLEPQHFPDSPNKPAFPGTILEPGQT</sequence>
<dbReference type="EMBL" id="BAABLX010000004">
    <property type="protein sequence ID" value="GAA4932443.1"/>
    <property type="molecule type" value="Genomic_DNA"/>
</dbReference>
<name>A0AAV3TYR4_9ALTE</name>
<evidence type="ECO:0000256" key="1">
    <source>
        <dbReference type="SAM" id="MobiDB-lite"/>
    </source>
</evidence>
<dbReference type="AlphaFoldDB" id="A0AAV3TYR4"/>
<dbReference type="GO" id="GO:0033499">
    <property type="term" value="P:galactose catabolic process via UDP-galactose, Leloir pathway"/>
    <property type="evidence" value="ECO:0007669"/>
    <property type="project" value="TreeGrafter"/>
</dbReference>
<dbReference type="GO" id="GO:0030246">
    <property type="term" value="F:carbohydrate binding"/>
    <property type="evidence" value="ECO:0007669"/>
    <property type="project" value="InterPro"/>
</dbReference>
<dbReference type="GO" id="GO:0006006">
    <property type="term" value="P:glucose metabolic process"/>
    <property type="evidence" value="ECO:0007669"/>
    <property type="project" value="TreeGrafter"/>
</dbReference>
<comment type="caution">
    <text evidence="2">The sequence shown here is derived from an EMBL/GenBank/DDBJ whole genome shotgun (WGS) entry which is preliminary data.</text>
</comment>
<dbReference type="InterPro" id="IPR008183">
    <property type="entry name" value="Aldose_1/G6P_1-epimerase"/>
</dbReference>
<proteinExistence type="predicted"/>
<protein>
    <submittedName>
        <fullName evidence="2">Uncharacterized protein</fullName>
    </submittedName>
</protein>
<keyword evidence="3" id="KW-1185">Reference proteome</keyword>
<dbReference type="SUPFAM" id="SSF74650">
    <property type="entry name" value="Galactose mutarotase-like"/>
    <property type="match status" value="1"/>
</dbReference>
<dbReference type="Pfam" id="PF01263">
    <property type="entry name" value="Aldose_epim"/>
    <property type="match status" value="1"/>
</dbReference>
<feature type="region of interest" description="Disordered" evidence="1">
    <location>
        <begin position="128"/>
        <end position="147"/>
    </location>
</feature>